<proteinExistence type="inferred from homology"/>
<dbReference type="Gene3D" id="1.10.3720.10">
    <property type="entry name" value="MetI-like"/>
    <property type="match status" value="1"/>
</dbReference>
<evidence type="ECO:0000256" key="6">
    <source>
        <dbReference type="ARBA" id="ARBA00023136"/>
    </source>
</evidence>
<dbReference type="Pfam" id="PF00528">
    <property type="entry name" value="BPD_transp_1"/>
    <property type="match status" value="1"/>
</dbReference>
<feature type="transmembrane region" description="Helical" evidence="7">
    <location>
        <begin position="258"/>
        <end position="277"/>
    </location>
</feature>
<dbReference type="PROSITE" id="PS50928">
    <property type="entry name" value="ABC_TM1"/>
    <property type="match status" value="1"/>
</dbReference>
<keyword evidence="6 7" id="KW-0472">Membrane</keyword>
<evidence type="ECO:0000256" key="1">
    <source>
        <dbReference type="ARBA" id="ARBA00004651"/>
    </source>
</evidence>
<feature type="domain" description="ABC transmembrane type-1" evidence="9">
    <location>
        <begin position="131"/>
        <end position="328"/>
    </location>
</feature>
<feature type="transmembrane region" description="Helical" evidence="7">
    <location>
        <begin position="161"/>
        <end position="182"/>
    </location>
</feature>
<keyword evidence="11" id="KW-1185">Reference proteome</keyword>
<dbReference type="EMBL" id="CP101988">
    <property type="protein sequence ID" value="UUI74252.1"/>
    <property type="molecule type" value="Genomic_DNA"/>
</dbReference>
<evidence type="ECO:0000313" key="11">
    <source>
        <dbReference type="Proteomes" id="UP001316189"/>
    </source>
</evidence>
<sequence>MSTRPETAASSAPIAPAGATSADVTPRVAATGVRTGPEGVRRAWRMPAWTARAVRSGPLLGLASVAAVAAAWELYKVLGPADGWLLGATRMLPRTTDLAMPHTWDMAARLLEPVSGGAGAPPLWSAVLRAGAMSLGVASVGWLLGLVVGMALALAMQRVRLVEAAVLPLVVLSQTVPLIALAPLVRSWGSRLEVGPVQWAPWMSVAVIASYLAFCPVAVGMLRGLQSPTPIHAELMRAYGAGWWSTLVRLRLPASVPYLLPALRLAAAGAVIGAVVAEVATGLPGGLGRMIVEFAAFSASDPAKPWAPIFGAVALGLLAAGLVAALGSSLRRFRRLEAAR</sequence>
<dbReference type="PANTHER" id="PTHR30151">
    <property type="entry name" value="ALKANE SULFONATE ABC TRANSPORTER-RELATED, MEMBRANE SUBUNIT"/>
    <property type="match status" value="1"/>
</dbReference>
<dbReference type="RefSeq" id="WP_227569688.1">
    <property type="nucleotide sequence ID" value="NZ_CP101988.1"/>
</dbReference>
<evidence type="ECO:0000256" key="4">
    <source>
        <dbReference type="ARBA" id="ARBA00022692"/>
    </source>
</evidence>
<evidence type="ECO:0000256" key="3">
    <source>
        <dbReference type="ARBA" id="ARBA00022475"/>
    </source>
</evidence>
<evidence type="ECO:0000256" key="5">
    <source>
        <dbReference type="ARBA" id="ARBA00022989"/>
    </source>
</evidence>
<accession>A0ABY5KUN7</accession>
<protein>
    <submittedName>
        <fullName evidence="10">ABC transporter permease subunit</fullName>
    </submittedName>
</protein>
<feature type="transmembrane region" description="Helical" evidence="7">
    <location>
        <begin position="202"/>
        <end position="222"/>
    </location>
</feature>
<gene>
    <name evidence="10" type="ORF">NP064_10545</name>
</gene>
<comment type="similarity">
    <text evidence="7">Belongs to the binding-protein-dependent transport system permease family.</text>
</comment>
<evidence type="ECO:0000256" key="2">
    <source>
        <dbReference type="ARBA" id="ARBA00022448"/>
    </source>
</evidence>
<feature type="transmembrane region" description="Helical" evidence="7">
    <location>
        <begin position="306"/>
        <end position="326"/>
    </location>
</feature>
<feature type="transmembrane region" description="Helical" evidence="7">
    <location>
        <begin position="132"/>
        <end position="154"/>
    </location>
</feature>
<dbReference type="Proteomes" id="UP001316189">
    <property type="component" value="Chromosome"/>
</dbReference>
<dbReference type="InterPro" id="IPR000515">
    <property type="entry name" value="MetI-like"/>
</dbReference>
<dbReference type="InterPro" id="IPR035906">
    <property type="entry name" value="MetI-like_sf"/>
</dbReference>
<reference evidence="10 11" key="1">
    <citation type="submission" date="2022-07" db="EMBL/GenBank/DDBJ databases">
        <title>Novel species in genus cellulomonas.</title>
        <authorList>
            <person name="Ye L."/>
        </authorList>
    </citation>
    <scope>NUCLEOTIDE SEQUENCE [LARGE SCALE GENOMIC DNA]</scope>
    <source>
        <strain evidence="11">zg-Y338</strain>
    </source>
</reference>
<evidence type="ECO:0000259" key="9">
    <source>
        <dbReference type="PROSITE" id="PS50928"/>
    </source>
</evidence>
<feature type="region of interest" description="Disordered" evidence="8">
    <location>
        <begin position="1"/>
        <end position="36"/>
    </location>
</feature>
<evidence type="ECO:0000313" key="10">
    <source>
        <dbReference type="EMBL" id="UUI74252.1"/>
    </source>
</evidence>
<name>A0ABY5KUN7_9CELL</name>
<keyword evidence="3" id="KW-1003">Cell membrane</keyword>
<organism evidence="10 11">
    <name type="scientific">Cellulomonas chengniuliangii</name>
    <dbReference type="NCBI Taxonomy" id="2968084"/>
    <lineage>
        <taxon>Bacteria</taxon>
        <taxon>Bacillati</taxon>
        <taxon>Actinomycetota</taxon>
        <taxon>Actinomycetes</taxon>
        <taxon>Micrococcales</taxon>
        <taxon>Cellulomonadaceae</taxon>
        <taxon>Cellulomonas</taxon>
    </lineage>
</organism>
<keyword evidence="5 7" id="KW-1133">Transmembrane helix</keyword>
<evidence type="ECO:0000256" key="8">
    <source>
        <dbReference type="SAM" id="MobiDB-lite"/>
    </source>
</evidence>
<feature type="compositionally biased region" description="Low complexity" evidence="8">
    <location>
        <begin position="7"/>
        <end position="22"/>
    </location>
</feature>
<feature type="transmembrane region" description="Helical" evidence="7">
    <location>
        <begin position="53"/>
        <end position="75"/>
    </location>
</feature>
<keyword evidence="4 7" id="KW-0812">Transmembrane</keyword>
<evidence type="ECO:0000256" key="7">
    <source>
        <dbReference type="RuleBase" id="RU363032"/>
    </source>
</evidence>
<keyword evidence="2 7" id="KW-0813">Transport</keyword>
<dbReference type="PANTHER" id="PTHR30151:SF41">
    <property type="entry name" value="ABC TRANSPORTER PERMEASE PROTEIN"/>
    <property type="match status" value="1"/>
</dbReference>
<comment type="subcellular location">
    <subcellularLocation>
        <location evidence="1 7">Cell membrane</location>
        <topology evidence="1 7">Multi-pass membrane protein</topology>
    </subcellularLocation>
</comment>
<dbReference type="SUPFAM" id="SSF161098">
    <property type="entry name" value="MetI-like"/>
    <property type="match status" value="1"/>
</dbReference>
<dbReference type="CDD" id="cd06261">
    <property type="entry name" value="TM_PBP2"/>
    <property type="match status" value="1"/>
</dbReference>